<feature type="transmembrane region" description="Helical" evidence="10">
    <location>
        <begin position="235"/>
        <end position="256"/>
    </location>
</feature>
<evidence type="ECO:0000256" key="9">
    <source>
        <dbReference type="ARBA" id="ARBA00023136"/>
    </source>
</evidence>
<evidence type="ECO:0000256" key="3">
    <source>
        <dbReference type="ARBA" id="ARBA00007063"/>
    </source>
</evidence>
<dbReference type="UniPathway" id="UPA00378"/>
<evidence type="ECO:0000256" key="4">
    <source>
        <dbReference type="ARBA" id="ARBA00022676"/>
    </source>
</evidence>
<feature type="transmembrane region" description="Helical" evidence="10">
    <location>
        <begin position="348"/>
        <end position="366"/>
    </location>
</feature>
<evidence type="ECO:0000256" key="7">
    <source>
        <dbReference type="ARBA" id="ARBA00022824"/>
    </source>
</evidence>
<dbReference type="GO" id="GO:0005789">
    <property type="term" value="C:endoplasmic reticulum membrane"/>
    <property type="evidence" value="ECO:0007669"/>
    <property type="project" value="UniProtKB-SubCell"/>
</dbReference>
<evidence type="ECO:0000256" key="5">
    <source>
        <dbReference type="ARBA" id="ARBA00022679"/>
    </source>
</evidence>
<feature type="transmembrane region" description="Helical" evidence="10">
    <location>
        <begin position="456"/>
        <end position="477"/>
    </location>
</feature>
<evidence type="ECO:0000256" key="10">
    <source>
        <dbReference type="RuleBase" id="RU363075"/>
    </source>
</evidence>
<feature type="transmembrane region" description="Helical" evidence="10">
    <location>
        <begin position="182"/>
        <end position="215"/>
    </location>
</feature>
<evidence type="ECO:0000256" key="11">
    <source>
        <dbReference type="SAM" id="MobiDB-lite"/>
    </source>
</evidence>
<keyword evidence="9 10" id="KW-0472">Membrane</keyword>
<feature type="transmembrane region" description="Helical" evidence="10">
    <location>
        <begin position="386"/>
        <end position="405"/>
    </location>
</feature>
<evidence type="ECO:0000256" key="6">
    <source>
        <dbReference type="ARBA" id="ARBA00022692"/>
    </source>
</evidence>
<dbReference type="InterPro" id="IPR005599">
    <property type="entry name" value="GPI_mannosylTrfase"/>
</dbReference>
<dbReference type="OrthoDB" id="497541at2759"/>
<comment type="similarity">
    <text evidence="3 10">Belongs to the glycosyltransferase 22 family.</text>
</comment>
<accession>A0A8H3YET2</accession>
<evidence type="ECO:0000256" key="8">
    <source>
        <dbReference type="ARBA" id="ARBA00022989"/>
    </source>
</evidence>
<feature type="region of interest" description="Disordered" evidence="11">
    <location>
        <begin position="1"/>
        <end position="33"/>
    </location>
</feature>
<comment type="subcellular location">
    <subcellularLocation>
        <location evidence="1 10">Endoplasmic reticulum membrane</location>
        <topology evidence="1 10">Multi-pass membrane protein</topology>
    </subcellularLocation>
</comment>
<dbReference type="Pfam" id="PF03901">
    <property type="entry name" value="Glyco_transf_22"/>
    <property type="match status" value="1"/>
</dbReference>
<dbReference type="EC" id="2.4.1.-" evidence="10"/>
<evidence type="ECO:0000256" key="2">
    <source>
        <dbReference type="ARBA" id="ARBA00004922"/>
    </source>
</evidence>
<dbReference type="PANTHER" id="PTHR22760">
    <property type="entry name" value="GLYCOSYLTRANSFERASE"/>
    <property type="match status" value="1"/>
</dbReference>
<proteinExistence type="inferred from homology"/>
<name>A0A8H3YET2_9TREE</name>
<evidence type="ECO:0000313" key="13">
    <source>
        <dbReference type="Proteomes" id="UP000620104"/>
    </source>
</evidence>
<comment type="pathway">
    <text evidence="2">Protein modification; protein glycosylation.</text>
</comment>
<keyword evidence="4 10" id="KW-0328">Glycosyltransferase</keyword>
<dbReference type="EMBL" id="BLZA01000019">
    <property type="protein sequence ID" value="GHJ86588.1"/>
    <property type="molecule type" value="Genomic_DNA"/>
</dbReference>
<keyword evidence="13" id="KW-1185">Reference proteome</keyword>
<sequence length="690" mass="78391">MQPVQLRPGTETIRFRRPTPAQPAQQPVDTFGGKHAPDLKGWKRRHLGLLQDLVGRQQNGPFLPGFSFAVRLLILVRVTAAMYSNIQDCDEVFNFFEPLHYFQYNTGFQTWELGPEYAVRSWAYILLHWPFAHIIPGLMSLPKRASFFCLRIGLAIICSVCEAKFYRSVVENINERVGRYTLAFMILSAGMWNAGVAFLPSSFAMNLTMLAYAYYLDPSTTDARGDRRVMMATLSFAIGAIVGWPFAALLALPFIVEEVFVKSGDEVVGRDVVVAWRIERVARLIKAVVFAAAVAVPVIAFDSWAYGKPTFPTLNIVLYNLFSGKGPELYGTEPATFYLANLFLNFNLALPLALASLPALGVTYVFDFRRLGVAQTRPKPGQSSPYTLVALRLSGFYLWLAVMSLQPHKEERFMYPAYPLLCMNAAVTVFLVKGWAETAFVKATASQYRASQTRMFSYLALALVLPTMILSVSRIYALGHYYRSPYDVIYHFQYDEVPRLLRAAGHEPIPPPEEYREGRAKEGYHDEWDYTVLATFEPKVRLCYGKEWHRFLGSYLVPEGIEVDWIRTAFDGAMPRRWEPSHARAGGWWPREETRIVREGKFNDDNVESALPGTYVDVSECTYLIDSAMPSQPPTEAEPAYTTSDAWERLYCTPFLDNAGSKWWTRMFYLPGQAAKDARQWGEYCLLKQK</sequence>
<organism evidence="12 13">
    <name type="scientific">Naganishia liquefaciens</name>
    <dbReference type="NCBI Taxonomy" id="104408"/>
    <lineage>
        <taxon>Eukaryota</taxon>
        <taxon>Fungi</taxon>
        <taxon>Dikarya</taxon>
        <taxon>Basidiomycota</taxon>
        <taxon>Agaricomycotina</taxon>
        <taxon>Tremellomycetes</taxon>
        <taxon>Filobasidiales</taxon>
        <taxon>Filobasidiaceae</taxon>
        <taxon>Naganishia</taxon>
    </lineage>
</organism>
<dbReference type="Proteomes" id="UP000620104">
    <property type="component" value="Unassembled WGS sequence"/>
</dbReference>
<dbReference type="GO" id="GO:0000026">
    <property type="term" value="F:alpha-1,2-mannosyltransferase activity"/>
    <property type="evidence" value="ECO:0007669"/>
    <property type="project" value="TreeGrafter"/>
</dbReference>
<keyword evidence="8 10" id="KW-1133">Transmembrane helix</keyword>
<keyword evidence="6 10" id="KW-0812">Transmembrane</keyword>
<feature type="transmembrane region" description="Helical" evidence="10">
    <location>
        <begin position="287"/>
        <end position="306"/>
    </location>
</feature>
<dbReference type="GO" id="GO:0006487">
    <property type="term" value="P:protein N-linked glycosylation"/>
    <property type="evidence" value="ECO:0007669"/>
    <property type="project" value="TreeGrafter"/>
</dbReference>
<reference evidence="12" key="1">
    <citation type="submission" date="2020-07" db="EMBL/GenBank/DDBJ databases">
        <title>Draft Genome Sequence of a Deep-Sea Yeast, Naganishia (Cryptococcus) liquefaciens strain N6.</title>
        <authorList>
            <person name="Han Y.W."/>
            <person name="Kajitani R."/>
            <person name="Morimoto H."/>
            <person name="Parhat M."/>
            <person name="Tsubouchi H."/>
            <person name="Bakenova O."/>
            <person name="Ogata M."/>
            <person name="Argunhan B."/>
            <person name="Aoki R."/>
            <person name="Kajiwara S."/>
            <person name="Itoh T."/>
            <person name="Iwasaki H."/>
        </authorList>
    </citation>
    <scope>NUCLEOTIDE SEQUENCE</scope>
    <source>
        <strain evidence="12">N6</strain>
    </source>
</reference>
<keyword evidence="5" id="KW-0808">Transferase</keyword>
<feature type="transmembrane region" description="Helical" evidence="10">
    <location>
        <begin position="417"/>
        <end position="436"/>
    </location>
</feature>
<dbReference type="AlphaFoldDB" id="A0A8H3YET2"/>
<evidence type="ECO:0000313" key="12">
    <source>
        <dbReference type="EMBL" id="GHJ86588.1"/>
    </source>
</evidence>
<evidence type="ECO:0000256" key="1">
    <source>
        <dbReference type="ARBA" id="ARBA00004477"/>
    </source>
</evidence>
<dbReference type="PANTHER" id="PTHR22760:SF2">
    <property type="entry name" value="ALPHA-1,2-MANNOSYLTRANSFERASE ALG9"/>
    <property type="match status" value="1"/>
</dbReference>
<keyword evidence="7 10" id="KW-0256">Endoplasmic reticulum</keyword>
<gene>
    <name evidence="12" type="ORF">NliqN6_2990</name>
</gene>
<protein>
    <recommendedName>
        <fullName evidence="10">Mannosyltransferase</fullName>
        <ecNumber evidence="10">2.4.1.-</ecNumber>
    </recommendedName>
</protein>
<comment type="caution">
    <text evidence="12">The sequence shown here is derived from an EMBL/GenBank/DDBJ whole genome shotgun (WGS) entry which is preliminary data.</text>
</comment>